<accession>A0A1L3GCY0</accession>
<dbReference type="RefSeq" id="WP_072285613.1">
    <property type="nucleotide sequence ID" value="NZ_CP015455.1"/>
</dbReference>
<dbReference type="GO" id="GO:0035438">
    <property type="term" value="F:cyclic-di-GMP binding"/>
    <property type="evidence" value="ECO:0007669"/>
    <property type="project" value="InterPro"/>
</dbReference>
<protein>
    <recommendedName>
        <fullName evidence="1">PilZ domain-containing protein</fullName>
    </recommendedName>
</protein>
<dbReference type="Pfam" id="PF07238">
    <property type="entry name" value="PilZ"/>
    <property type="match status" value="1"/>
</dbReference>
<sequence length="247" mass="27783">MAYAVAISTGVLARQPADTLWSEMLSTILDHFRDGRDARILLPLHGQRSIAVDGSVRTADDETLGIALPYDRDFSQLVDPREICQILFTLQGREYRLLTRIQAIPGASDLLVKPKPPAIALQERQYFRIDTRVELSYYRLASEMPQKPHTVNARVNLSGSGIRIPAAEPLQTGDLLAMVLCLDGGKCLENVECLAQVVRFSTLPNGEMAAAMHFVEIENQDRDKIVAFCLARERELLREKVRTRDFY</sequence>
<reference evidence="2 3" key="1">
    <citation type="journal article" date="2017" name="Genome Announc.">
        <title>Complete Genome Sequences of Two Acetylene-Fermenting Pelobacter acetylenicus Strains.</title>
        <authorList>
            <person name="Sutton J.M."/>
            <person name="Baesman S.M."/>
            <person name="Fierst J.L."/>
            <person name="Poret-Peterson A.T."/>
            <person name="Oremland R.S."/>
            <person name="Dunlap D.S."/>
            <person name="Akob D.M."/>
        </authorList>
    </citation>
    <scope>NUCLEOTIDE SEQUENCE [LARGE SCALE GENOMIC DNA]</scope>
    <source>
        <strain evidence="2 3">DSM 3247</strain>
    </source>
</reference>
<dbReference type="AlphaFoldDB" id="A0A1L3GCY0"/>
<feature type="domain" description="PilZ" evidence="1">
    <location>
        <begin position="122"/>
        <end position="230"/>
    </location>
</feature>
<keyword evidence="3" id="KW-1185">Reference proteome</keyword>
<dbReference type="InterPro" id="IPR009875">
    <property type="entry name" value="PilZ_domain"/>
</dbReference>
<evidence type="ECO:0000313" key="2">
    <source>
        <dbReference type="EMBL" id="APG23800.1"/>
    </source>
</evidence>
<dbReference type="STRING" id="29542.A6070_09875"/>
<evidence type="ECO:0000259" key="1">
    <source>
        <dbReference type="Pfam" id="PF07238"/>
    </source>
</evidence>
<dbReference type="Proteomes" id="UP000182264">
    <property type="component" value="Chromosome"/>
</dbReference>
<organism evidence="2 3">
    <name type="scientific">Syntrophotalea acetylenica</name>
    <name type="common">Pelobacter acetylenicus</name>
    <dbReference type="NCBI Taxonomy" id="29542"/>
    <lineage>
        <taxon>Bacteria</taxon>
        <taxon>Pseudomonadati</taxon>
        <taxon>Thermodesulfobacteriota</taxon>
        <taxon>Desulfuromonadia</taxon>
        <taxon>Desulfuromonadales</taxon>
        <taxon>Syntrophotaleaceae</taxon>
        <taxon>Syntrophotalea</taxon>
    </lineage>
</organism>
<gene>
    <name evidence="2" type="ORF">A7E75_01265</name>
</gene>
<name>A0A1L3GCY0_SYNAC</name>
<evidence type="ECO:0000313" key="3">
    <source>
        <dbReference type="Proteomes" id="UP000182264"/>
    </source>
</evidence>
<dbReference type="EMBL" id="CP015518">
    <property type="protein sequence ID" value="APG23800.1"/>
    <property type="molecule type" value="Genomic_DNA"/>
</dbReference>
<proteinExistence type="predicted"/>
<dbReference type="KEGG" id="pace:A6070_09875"/>
<dbReference type="Gene3D" id="2.40.10.220">
    <property type="entry name" value="predicted glycosyltransferase like domains"/>
    <property type="match status" value="1"/>
</dbReference>
<dbReference type="OrthoDB" id="5431167at2"/>